<keyword evidence="4 9" id="KW-0498">Mitosis</keyword>
<dbReference type="AlphaFoldDB" id="A0A371DQ16"/>
<dbReference type="PANTHER" id="PTHR14281">
    <property type="entry name" value="KINETOCHORE PROTEIN SPC25-RELATED"/>
    <property type="match status" value="1"/>
</dbReference>
<evidence type="ECO:0000313" key="13">
    <source>
        <dbReference type="Proteomes" id="UP000256964"/>
    </source>
</evidence>
<evidence type="ECO:0000256" key="2">
    <source>
        <dbReference type="ARBA" id="ARBA00022454"/>
    </source>
</evidence>
<comment type="similarity">
    <text evidence="1 9">Belongs to the SPC25 family.</text>
</comment>
<dbReference type="InterPro" id="IPR045143">
    <property type="entry name" value="Spc25"/>
</dbReference>
<dbReference type="Proteomes" id="UP000256964">
    <property type="component" value="Unassembled WGS sequence"/>
</dbReference>
<feature type="coiled-coil region" evidence="10">
    <location>
        <begin position="91"/>
        <end position="146"/>
    </location>
</feature>
<keyword evidence="5 9" id="KW-0995">Kinetochore</keyword>
<evidence type="ECO:0000256" key="7">
    <source>
        <dbReference type="ARBA" id="ARBA00023306"/>
    </source>
</evidence>
<accession>A0A371DQ16</accession>
<evidence type="ECO:0000256" key="9">
    <source>
        <dbReference type="RuleBase" id="RU367150"/>
    </source>
</evidence>
<evidence type="ECO:0000256" key="3">
    <source>
        <dbReference type="ARBA" id="ARBA00022618"/>
    </source>
</evidence>
<reference evidence="12 13" key="1">
    <citation type="journal article" date="2018" name="Biotechnol. Biofuels">
        <title>Integrative visual omics of the white-rot fungus Polyporus brumalis exposes the biotechnological potential of its oxidative enzymes for delignifying raw plant biomass.</title>
        <authorList>
            <person name="Miyauchi S."/>
            <person name="Rancon A."/>
            <person name="Drula E."/>
            <person name="Hage H."/>
            <person name="Chaduli D."/>
            <person name="Favel A."/>
            <person name="Grisel S."/>
            <person name="Henrissat B."/>
            <person name="Herpoel-Gimbert I."/>
            <person name="Ruiz-Duenas F.J."/>
            <person name="Chevret D."/>
            <person name="Hainaut M."/>
            <person name="Lin J."/>
            <person name="Wang M."/>
            <person name="Pangilinan J."/>
            <person name="Lipzen A."/>
            <person name="Lesage-Meessen L."/>
            <person name="Navarro D."/>
            <person name="Riley R."/>
            <person name="Grigoriev I.V."/>
            <person name="Zhou S."/>
            <person name="Raouche S."/>
            <person name="Rosso M.N."/>
        </authorList>
    </citation>
    <scope>NUCLEOTIDE SEQUENCE [LARGE SCALE GENOMIC DNA]</scope>
    <source>
        <strain evidence="12 13">BRFM 1820</strain>
    </source>
</reference>
<keyword evidence="9" id="KW-0539">Nucleus</keyword>
<keyword evidence="13" id="KW-1185">Reference proteome</keyword>
<dbReference type="EMBL" id="KZ857384">
    <property type="protein sequence ID" value="RDX54631.1"/>
    <property type="molecule type" value="Genomic_DNA"/>
</dbReference>
<evidence type="ECO:0000256" key="1">
    <source>
        <dbReference type="ARBA" id="ARBA00006379"/>
    </source>
</evidence>
<gene>
    <name evidence="12" type="ORF">OH76DRAFT_1398006</name>
</gene>
<dbReference type="STRING" id="139420.A0A371DQ16"/>
<dbReference type="GO" id="GO:0005634">
    <property type="term" value="C:nucleus"/>
    <property type="evidence" value="ECO:0007669"/>
    <property type="project" value="UniProtKB-SubCell"/>
</dbReference>
<dbReference type="GO" id="GO:0051301">
    <property type="term" value="P:cell division"/>
    <property type="evidence" value="ECO:0007669"/>
    <property type="project" value="UniProtKB-UniRule"/>
</dbReference>
<evidence type="ECO:0000256" key="5">
    <source>
        <dbReference type="ARBA" id="ARBA00022838"/>
    </source>
</evidence>
<protein>
    <recommendedName>
        <fullName evidence="9">Kinetochore protein SPC25</fullName>
    </recommendedName>
</protein>
<evidence type="ECO:0000313" key="12">
    <source>
        <dbReference type="EMBL" id="RDX54631.1"/>
    </source>
</evidence>
<comment type="subcellular location">
    <subcellularLocation>
        <location evidence="9">Nucleus</location>
    </subcellularLocation>
    <subcellularLocation>
        <location evidence="9">Chromosome</location>
        <location evidence="9">Centromere</location>
        <location evidence="9">Kinetochore</location>
    </subcellularLocation>
</comment>
<dbReference type="OrthoDB" id="4056921at2759"/>
<comment type="function">
    <text evidence="9">Acts as a component of the essential kinetochore-associated NDC80 complex, which is required for chromosome segregation and spindle checkpoint activity.</text>
</comment>
<dbReference type="Pfam" id="PF08234">
    <property type="entry name" value="Spindle_Spc25"/>
    <property type="match status" value="1"/>
</dbReference>
<sequence length="248" mass="28571">MANVLRVPKLDLPAVLAQQNPQIDLRLEAYEVSTRNFIKAVSNYTQRAVTEITNRKNNFNAEKKRFAEKTQQVETETNQCKLKEIELIAVLDKEQEEKKESEASVAAFRRQLASIKEKCASLDAEIELHRRNVSNLMRERKREENILQAHASRTHPEVAACEDRLKCAIEGIDKDKILVRFSHIDPDDLNAEFSFVLDVSSRAYKVPTTTPYLPILPLLLDELNASRDIYAFMRRIRQAFCELAEQGR</sequence>
<evidence type="ECO:0000256" key="6">
    <source>
        <dbReference type="ARBA" id="ARBA00023054"/>
    </source>
</evidence>
<dbReference type="PANTHER" id="PTHR14281:SF0">
    <property type="entry name" value="KINETOCHORE PROTEIN SPC25"/>
    <property type="match status" value="1"/>
</dbReference>
<evidence type="ECO:0000256" key="10">
    <source>
        <dbReference type="SAM" id="Coils"/>
    </source>
</evidence>
<keyword evidence="8 9" id="KW-0137">Centromere</keyword>
<evidence type="ECO:0000256" key="4">
    <source>
        <dbReference type="ARBA" id="ARBA00022776"/>
    </source>
</evidence>
<dbReference type="CDD" id="cd23784">
    <property type="entry name" value="RWD_Spc25"/>
    <property type="match status" value="1"/>
</dbReference>
<keyword evidence="6 10" id="KW-0175">Coiled coil</keyword>
<keyword evidence="7 9" id="KW-0131">Cell cycle</keyword>
<name>A0A371DQ16_9APHY</name>
<evidence type="ECO:0000256" key="8">
    <source>
        <dbReference type="ARBA" id="ARBA00023328"/>
    </source>
</evidence>
<dbReference type="GO" id="GO:0031262">
    <property type="term" value="C:Ndc80 complex"/>
    <property type="evidence" value="ECO:0007669"/>
    <property type="project" value="InterPro"/>
</dbReference>
<keyword evidence="2 9" id="KW-0158">Chromosome</keyword>
<feature type="domain" description="Chromosome segregation protein Spc25 C-terminal" evidence="11">
    <location>
        <begin position="172"/>
        <end position="240"/>
    </location>
</feature>
<dbReference type="InterPro" id="IPR013255">
    <property type="entry name" value="Spc25_C"/>
</dbReference>
<evidence type="ECO:0000259" key="11">
    <source>
        <dbReference type="Pfam" id="PF08234"/>
    </source>
</evidence>
<organism evidence="12 13">
    <name type="scientific">Lentinus brumalis</name>
    <dbReference type="NCBI Taxonomy" id="2498619"/>
    <lineage>
        <taxon>Eukaryota</taxon>
        <taxon>Fungi</taxon>
        <taxon>Dikarya</taxon>
        <taxon>Basidiomycota</taxon>
        <taxon>Agaricomycotina</taxon>
        <taxon>Agaricomycetes</taxon>
        <taxon>Polyporales</taxon>
        <taxon>Polyporaceae</taxon>
        <taxon>Lentinus</taxon>
    </lineage>
</organism>
<comment type="subunit">
    <text evidence="9">Component of the NDC80 complex.</text>
</comment>
<proteinExistence type="inferred from homology"/>
<dbReference type="Gene3D" id="3.30.457.50">
    <property type="entry name" value="Chromosome segregation protein Spc25"/>
    <property type="match status" value="1"/>
</dbReference>
<dbReference type="GO" id="GO:0007059">
    <property type="term" value="P:chromosome segregation"/>
    <property type="evidence" value="ECO:0007669"/>
    <property type="project" value="InterPro"/>
</dbReference>
<keyword evidence="3 9" id="KW-0132">Cell division</keyword>